<protein>
    <recommendedName>
        <fullName evidence="6">SH3 domain-containing protein</fullName>
    </recommendedName>
</protein>
<proteinExistence type="predicted"/>
<feature type="region of interest" description="Disordered" evidence="3">
    <location>
        <begin position="110"/>
        <end position="211"/>
    </location>
</feature>
<dbReference type="AlphaFoldDB" id="A0A1Y2CLR8"/>
<feature type="signal peptide" evidence="5">
    <location>
        <begin position="1"/>
        <end position="20"/>
    </location>
</feature>
<name>A0A1Y2CLR8_9FUNG</name>
<dbReference type="Pfam" id="PF00018">
    <property type="entry name" value="SH3_1"/>
    <property type="match status" value="1"/>
</dbReference>
<evidence type="ECO:0000256" key="5">
    <source>
        <dbReference type="SAM" id="SignalP"/>
    </source>
</evidence>
<dbReference type="OrthoDB" id="823504at2759"/>
<evidence type="ECO:0000256" key="1">
    <source>
        <dbReference type="ARBA" id="ARBA00022443"/>
    </source>
</evidence>
<evidence type="ECO:0000313" key="8">
    <source>
        <dbReference type="Proteomes" id="UP000193920"/>
    </source>
</evidence>
<dbReference type="EMBL" id="MCOG01000103">
    <property type="protein sequence ID" value="ORY47968.1"/>
    <property type="molecule type" value="Genomic_DNA"/>
</dbReference>
<keyword evidence="1 2" id="KW-0728">SH3 domain</keyword>
<dbReference type="InterPro" id="IPR036028">
    <property type="entry name" value="SH3-like_dom_sf"/>
</dbReference>
<dbReference type="SMART" id="SM00326">
    <property type="entry name" value="SH3"/>
    <property type="match status" value="1"/>
</dbReference>
<evidence type="ECO:0000259" key="6">
    <source>
        <dbReference type="PROSITE" id="PS50002"/>
    </source>
</evidence>
<gene>
    <name evidence="7" type="ORF">LY90DRAFT_508956</name>
</gene>
<dbReference type="PROSITE" id="PS50002">
    <property type="entry name" value="SH3"/>
    <property type="match status" value="1"/>
</dbReference>
<keyword evidence="4" id="KW-1133">Transmembrane helix</keyword>
<keyword evidence="5" id="KW-0732">Signal</keyword>
<sequence>MKMSFIQLFLVVLFITFSLASNSELHFSDLGGEIVIGKEKLQAYTNNLDEEGTMELRLVLEDDHEYNLSSMVCRVGKGQFNWTPPKNIPDGTKGVFKYTVKVDGEEFSGTSDKMKFVSSSSSSSKSSSESTSTSSSEKSDVTQTAPSEASVVSPDKIIINNSSPTNIQNGNDTVADNGQQQNNNVQQSLGNNNGQAGQNNDNNKVDGVNSPPNEGNNKYLIYIGGGSGIVVVALTGLFIFYRVKSRRSLSEYEFDSRPYNNTSMDISQMPNLLNGNLASVNILGSPSFNDTSKGSQYGLYNNNNNPKSYHVPNIESGGSGLLLSPDLSNMTSNFYNTSQKEKDKSKRNTYEMISPYDPRETSYQNFNGNFDESLVLDNNGIINLNSSSNMNLNVDINSKLPKSENYCANPRSGSLPRNRVPNELAVPLMNEGGDEEENKKNYRSSILSYISSNRGSYYGDNADHSISHILLNHVCTVAYASQPENEDELYLKVGDKVKILEVYDDGWACALQISTGLEGMIPLNCTAEYYQ</sequence>
<keyword evidence="8" id="KW-1185">Reference proteome</keyword>
<feature type="compositionally biased region" description="Low complexity" evidence="3">
    <location>
        <begin position="177"/>
        <end position="202"/>
    </location>
</feature>
<dbReference type="Gene3D" id="2.30.30.40">
    <property type="entry name" value="SH3 Domains"/>
    <property type="match status" value="1"/>
</dbReference>
<comment type="caution">
    <text evidence="7">The sequence shown here is derived from an EMBL/GenBank/DDBJ whole genome shotgun (WGS) entry which is preliminary data.</text>
</comment>
<accession>A0A1Y2CLR8</accession>
<keyword evidence="4" id="KW-0472">Membrane</keyword>
<feature type="chain" id="PRO_5012237502" description="SH3 domain-containing protein" evidence="5">
    <location>
        <begin position="21"/>
        <end position="531"/>
    </location>
</feature>
<keyword evidence="4" id="KW-0812">Transmembrane</keyword>
<dbReference type="InterPro" id="IPR001452">
    <property type="entry name" value="SH3_domain"/>
</dbReference>
<feature type="domain" description="SH3" evidence="6">
    <location>
        <begin position="470"/>
        <end position="531"/>
    </location>
</feature>
<dbReference type="SUPFAM" id="SSF50044">
    <property type="entry name" value="SH3-domain"/>
    <property type="match status" value="1"/>
</dbReference>
<feature type="compositionally biased region" description="Low complexity" evidence="3">
    <location>
        <begin position="118"/>
        <end position="136"/>
    </location>
</feature>
<evidence type="ECO:0000313" key="7">
    <source>
        <dbReference type="EMBL" id="ORY47968.1"/>
    </source>
</evidence>
<dbReference type="Proteomes" id="UP000193920">
    <property type="component" value="Unassembled WGS sequence"/>
</dbReference>
<reference evidence="7 8" key="1">
    <citation type="submission" date="2016-08" db="EMBL/GenBank/DDBJ databases">
        <title>A Parts List for Fungal Cellulosomes Revealed by Comparative Genomics.</title>
        <authorList>
            <consortium name="DOE Joint Genome Institute"/>
            <person name="Haitjema C.H."/>
            <person name="Gilmore S.P."/>
            <person name="Henske J.K."/>
            <person name="Solomon K.V."/>
            <person name="De Groot R."/>
            <person name="Kuo A."/>
            <person name="Mondo S.J."/>
            <person name="Salamov A.A."/>
            <person name="Labutti K."/>
            <person name="Zhao Z."/>
            <person name="Chiniquy J."/>
            <person name="Barry K."/>
            <person name="Brewer H.M."/>
            <person name="Purvine S.O."/>
            <person name="Wright A.T."/>
            <person name="Boxma B."/>
            <person name="Van Alen T."/>
            <person name="Hackstein J.H."/>
            <person name="Baker S.E."/>
            <person name="Grigoriev I.V."/>
            <person name="O'Malley M.A."/>
        </authorList>
    </citation>
    <scope>NUCLEOTIDE SEQUENCE [LARGE SCALE GENOMIC DNA]</scope>
    <source>
        <strain evidence="7 8">G1</strain>
    </source>
</reference>
<feature type="transmembrane region" description="Helical" evidence="4">
    <location>
        <begin position="219"/>
        <end position="241"/>
    </location>
</feature>
<evidence type="ECO:0000256" key="2">
    <source>
        <dbReference type="PROSITE-ProRule" id="PRU00192"/>
    </source>
</evidence>
<organism evidence="7 8">
    <name type="scientific">Neocallimastix californiae</name>
    <dbReference type="NCBI Taxonomy" id="1754190"/>
    <lineage>
        <taxon>Eukaryota</taxon>
        <taxon>Fungi</taxon>
        <taxon>Fungi incertae sedis</taxon>
        <taxon>Chytridiomycota</taxon>
        <taxon>Chytridiomycota incertae sedis</taxon>
        <taxon>Neocallimastigomycetes</taxon>
        <taxon>Neocallimastigales</taxon>
        <taxon>Neocallimastigaceae</taxon>
        <taxon>Neocallimastix</taxon>
    </lineage>
</organism>
<evidence type="ECO:0000256" key="4">
    <source>
        <dbReference type="SAM" id="Phobius"/>
    </source>
</evidence>
<evidence type="ECO:0000256" key="3">
    <source>
        <dbReference type="SAM" id="MobiDB-lite"/>
    </source>
</evidence>
<feature type="compositionally biased region" description="Polar residues" evidence="3">
    <location>
        <begin position="159"/>
        <end position="176"/>
    </location>
</feature>